<evidence type="ECO:0000256" key="4">
    <source>
        <dbReference type="ARBA" id="ARBA00022825"/>
    </source>
</evidence>
<accession>A0A1I2CDL2</accession>
<dbReference type="InterPro" id="IPR000209">
    <property type="entry name" value="Peptidase_S8/S53_dom"/>
</dbReference>
<evidence type="ECO:0000256" key="7">
    <source>
        <dbReference type="SAM" id="MobiDB-lite"/>
    </source>
</evidence>
<evidence type="ECO:0000256" key="1">
    <source>
        <dbReference type="ARBA" id="ARBA00011073"/>
    </source>
</evidence>
<evidence type="ECO:0000313" key="9">
    <source>
        <dbReference type="EMBL" id="SFE66401.1"/>
    </source>
</evidence>
<dbReference type="Pfam" id="PF00082">
    <property type="entry name" value="Peptidase_S8"/>
    <property type="match status" value="1"/>
</dbReference>
<keyword evidence="3 5" id="KW-0378">Hydrolase</keyword>
<feature type="domain" description="Peptidase S8/S53" evidence="8">
    <location>
        <begin position="174"/>
        <end position="422"/>
    </location>
</feature>
<dbReference type="PANTHER" id="PTHR43399:SF4">
    <property type="entry name" value="CELL WALL-ASSOCIATED PROTEASE"/>
    <property type="match status" value="1"/>
</dbReference>
<keyword evidence="10" id="KW-1185">Reference proteome</keyword>
<dbReference type="PRINTS" id="PR00723">
    <property type="entry name" value="SUBTILISIN"/>
</dbReference>
<dbReference type="GO" id="GO:0004252">
    <property type="term" value="F:serine-type endopeptidase activity"/>
    <property type="evidence" value="ECO:0007669"/>
    <property type="project" value="UniProtKB-UniRule"/>
</dbReference>
<keyword evidence="2 5" id="KW-0645">Protease</keyword>
<keyword evidence="4 5" id="KW-0720">Serine protease</keyword>
<feature type="active site" description="Charge relay system" evidence="5">
    <location>
        <position position="387"/>
    </location>
</feature>
<dbReference type="Proteomes" id="UP000198716">
    <property type="component" value="Unassembled WGS sequence"/>
</dbReference>
<protein>
    <submittedName>
        <fullName evidence="9">Subtilase family protein</fullName>
    </submittedName>
</protein>
<dbReference type="Gene3D" id="3.40.50.200">
    <property type="entry name" value="Peptidase S8/S53 domain"/>
    <property type="match status" value="1"/>
</dbReference>
<organism evidence="9 10">
    <name type="scientific">Actinopolyspora alba</name>
    <dbReference type="NCBI Taxonomy" id="673379"/>
    <lineage>
        <taxon>Bacteria</taxon>
        <taxon>Bacillati</taxon>
        <taxon>Actinomycetota</taxon>
        <taxon>Actinomycetes</taxon>
        <taxon>Actinopolysporales</taxon>
        <taxon>Actinopolysporaceae</taxon>
        <taxon>Actinopolyspora</taxon>
        <taxon>Actinopolyspora alba group</taxon>
    </lineage>
</organism>
<evidence type="ECO:0000256" key="6">
    <source>
        <dbReference type="RuleBase" id="RU003355"/>
    </source>
</evidence>
<dbReference type="SUPFAM" id="SSF52743">
    <property type="entry name" value="Subtilisin-like"/>
    <property type="match status" value="1"/>
</dbReference>
<dbReference type="InterPro" id="IPR023828">
    <property type="entry name" value="Peptidase_S8_Ser-AS"/>
</dbReference>
<evidence type="ECO:0000256" key="3">
    <source>
        <dbReference type="ARBA" id="ARBA00022801"/>
    </source>
</evidence>
<feature type="active site" description="Charge relay system" evidence="5">
    <location>
        <position position="215"/>
    </location>
</feature>
<evidence type="ECO:0000313" key="10">
    <source>
        <dbReference type="Proteomes" id="UP000198716"/>
    </source>
</evidence>
<dbReference type="PROSITE" id="PS00136">
    <property type="entry name" value="SUBTILASE_ASP"/>
    <property type="match status" value="1"/>
</dbReference>
<dbReference type="PROSITE" id="PS51892">
    <property type="entry name" value="SUBTILASE"/>
    <property type="match status" value="1"/>
</dbReference>
<comment type="similarity">
    <text evidence="1 5 6">Belongs to the peptidase S8 family.</text>
</comment>
<reference evidence="10" key="1">
    <citation type="submission" date="2016-10" db="EMBL/GenBank/DDBJ databases">
        <authorList>
            <person name="Varghese N."/>
            <person name="Submissions S."/>
        </authorList>
    </citation>
    <scope>NUCLEOTIDE SEQUENCE [LARGE SCALE GENOMIC DNA]</scope>
    <source>
        <strain evidence="10">DSM 45004</strain>
    </source>
</reference>
<evidence type="ECO:0000256" key="5">
    <source>
        <dbReference type="PROSITE-ProRule" id="PRU01240"/>
    </source>
</evidence>
<evidence type="ECO:0000256" key="2">
    <source>
        <dbReference type="ARBA" id="ARBA00022670"/>
    </source>
</evidence>
<dbReference type="InterPro" id="IPR051048">
    <property type="entry name" value="Peptidase_S8/S53_subtilisin"/>
</dbReference>
<dbReference type="EMBL" id="FOMZ01000021">
    <property type="protein sequence ID" value="SFE66401.1"/>
    <property type="molecule type" value="Genomic_DNA"/>
</dbReference>
<name>A0A1I2CDL2_9ACTN</name>
<dbReference type="InterPro" id="IPR015500">
    <property type="entry name" value="Peptidase_S8_subtilisin-rel"/>
</dbReference>
<feature type="region of interest" description="Disordered" evidence="7">
    <location>
        <begin position="1"/>
        <end position="21"/>
    </location>
</feature>
<feature type="active site" description="Charge relay system" evidence="5">
    <location>
        <position position="183"/>
    </location>
</feature>
<proteinExistence type="inferred from homology"/>
<sequence length="438" mass="45324">MTNPVPSAGDDRLTGGASAQPVSPTGRYVLVFSDETFARETDQVETLRSVGGAVNVASTSDYEWRALDVDQAASADATVFADLGIGTVTADPDRAASIMAAAAEDPRVTAVEPEQYMYALSGPEDTQAEPSTARTPTTDTGWSTVRAAPVEFHDTSEATWGLQATGVLDSAANGQGIRVAVLDTGLDLRHPDFPDREISARSFVTGEPAQDGNGHGTHCVGTSCGPESPPEPPGSRRYGVATRAEILVGKVLGDGGSGTDTNILAAINWAIGNDCRVISMSLGADTRAVSRRYETVGQRALNRGSLIVAAAGNNANRDFGNPGFVGVPANSPSIMAVAALDSRLGIADFSARSNPVDGGQIDIAAPGVDVYSTWPMDQRYRTISGTSMATPHVSGIAALWAQRTDAAGEALWSTLIRGAQRLELPGVDVGAGIAKAPS</sequence>
<dbReference type="InterPro" id="IPR036852">
    <property type="entry name" value="Peptidase_S8/S53_dom_sf"/>
</dbReference>
<dbReference type="RefSeq" id="WP_092930044.1">
    <property type="nucleotide sequence ID" value="NZ_FOMZ01000021.1"/>
</dbReference>
<dbReference type="GO" id="GO:0006508">
    <property type="term" value="P:proteolysis"/>
    <property type="evidence" value="ECO:0007669"/>
    <property type="project" value="UniProtKB-KW"/>
</dbReference>
<dbReference type="AlphaFoldDB" id="A0A1I2CDL2"/>
<dbReference type="InterPro" id="IPR023827">
    <property type="entry name" value="Peptidase_S8_Asp-AS"/>
</dbReference>
<gene>
    <name evidence="9" type="ORF">SAMN04487819_12131</name>
</gene>
<dbReference type="PANTHER" id="PTHR43399">
    <property type="entry name" value="SUBTILISIN-RELATED"/>
    <property type="match status" value="1"/>
</dbReference>
<evidence type="ECO:0000259" key="8">
    <source>
        <dbReference type="Pfam" id="PF00082"/>
    </source>
</evidence>
<dbReference type="PROSITE" id="PS00138">
    <property type="entry name" value="SUBTILASE_SER"/>
    <property type="match status" value="1"/>
</dbReference>